<dbReference type="PANTHER" id="PTHR11727">
    <property type="entry name" value="DIMETHYLADENOSINE TRANSFERASE"/>
    <property type="match status" value="1"/>
</dbReference>
<comment type="caution">
    <text evidence="11">The sequence shown here is derived from an EMBL/GenBank/DDBJ whole genome shotgun (WGS) entry which is preliminary data.</text>
</comment>
<dbReference type="Gene3D" id="1.10.8.100">
    <property type="entry name" value="Ribosomal RNA adenine dimethylase-like, domain 2"/>
    <property type="match status" value="1"/>
</dbReference>
<keyword evidence="6 8" id="KW-0694">RNA-binding</keyword>
<feature type="binding site" evidence="8 9">
    <location>
        <position position="131"/>
    </location>
    <ligand>
        <name>S-adenosyl-L-methionine</name>
        <dbReference type="ChEBI" id="CHEBI:59789"/>
    </ligand>
</feature>
<accession>A0A0R2K4N8</accession>
<organism evidence="11 12">
    <name type="scientific">Ligilactobacillus acidipiscis</name>
    <dbReference type="NCBI Taxonomy" id="89059"/>
    <lineage>
        <taxon>Bacteria</taxon>
        <taxon>Bacillati</taxon>
        <taxon>Bacillota</taxon>
        <taxon>Bacilli</taxon>
        <taxon>Lactobacillales</taxon>
        <taxon>Lactobacillaceae</taxon>
        <taxon>Ligilactobacillus</taxon>
    </lineage>
</organism>
<sequence length="301" mass="33362">MSDNERPEIGSGTRTKAIMETYGLTFKKSLGQNFLTDLNVLKKIVTAADVTADDDVIEIGPGIGALTEQLAKNAHQVLALEIDERLIPVLGETLADYANITVLHGDILQTQLSALIQEHFDGQHAVKIVANLPYYITTPIVLHLLDEEADFESITVMMQKEVAQRLTASPGNKDYGSLTIGVAYSTDSEIAFTVPKTVFVPSPKVDSAIVSMKKRRQEKYHPQNEVNFKRLVRGSFMHKRKSLWNNLLGLYGKDENIKNKLTSALNSSQIEPGIRAERLSVADFVKLSDSLEEQKLVPKSK</sequence>
<evidence type="ECO:0000256" key="2">
    <source>
        <dbReference type="ARBA" id="ARBA00022552"/>
    </source>
</evidence>
<dbReference type="SUPFAM" id="SSF53335">
    <property type="entry name" value="S-adenosyl-L-methionine-dependent methyltransferases"/>
    <property type="match status" value="1"/>
</dbReference>
<comment type="catalytic activity">
    <reaction evidence="7">
        <text>adenosine(2085) in 23S rRNA + 2 S-adenosyl-L-methionine = N(6)-dimethyladenosine(2085) in 23S rRNA + 2 S-adenosyl-L-homocysteine + 2 H(+)</text>
        <dbReference type="Rhea" id="RHEA:42784"/>
        <dbReference type="Rhea" id="RHEA-COMP:10237"/>
        <dbReference type="Rhea" id="RHEA-COMP:10238"/>
        <dbReference type="ChEBI" id="CHEBI:15378"/>
        <dbReference type="ChEBI" id="CHEBI:57856"/>
        <dbReference type="ChEBI" id="CHEBI:59789"/>
        <dbReference type="ChEBI" id="CHEBI:74411"/>
        <dbReference type="ChEBI" id="CHEBI:74493"/>
        <dbReference type="EC" id="2.1.1.184"/>
    </reaction>
</comment>
<dbReference type="Pfam" id="PF00398">
    <property type="entry name" value="RrnaAD"/>
    <property type="match status" value="1"/>
</dbReference>
<dbReference type="RefSeq" id="WP_056972234.1">
    <property type="nucleotide sequence ID" value="NZ_CP173417.1"/>
</dbReference>
<dbReference type="FunFam" id="3.40.50.150:FF:000023">
    <property type="entry name" value="Ribosomal RNA small subunit methyltransferase A"/>
    <property type="match status" value="1"/>
</dbReference>
<dbReference type="Gene3D" id="3.40.50.150">
    <property type="entry name" value="Vaccinia Virus protein VP39"/>
    <property type="match status" value="1"/>
</dbReference>
<dbReference type="EC" id="2.1.1.182" evidence="8"/>
<dbReference type="InterPro" id="IPR020598">
    <property type="entry name" value="rRNA_Ade_methylase_Trfase_N"/>
</dbReference>
<feature type="binding site" evidence="8 9">
    <location>
        <position position="33"/>
    </location>
    <ligand>
        <name>S-adenosyl-L-methionine</name>
        <dbReference type="ChEBI" id="CHEBI:59789"/>
    </ligand>
</feature>
<gene>
    <name evidence="8" type="primary">rsmA</name>
    <name evidence="8" type="synonym">ksgA</name>
    <name evidence="11" type="ORF">IV43_GL002157</name>
</gene>
<evidence type="ECO:0000256" key="3">
    <source>
        <dbReference type="ARBA" id="ARBA00022603"/>
    </source>
</evidence>
<evidence type="ECO:0000313" key="12">
    <source>
        <dbReference type="Proteomes" id="UP000051491"/>
    </source>
</evidence>
<dbReference type="GO" id="GO:0005829">
    <property type="term" value="C:cytosol"/>
    <property type="evidence" value="ECO:0007669"/>
    <property type="project" value="TreeGrafter"/>
</dbReference>
<dbReference type="GO" id="GO:0052908">
    <property type="term" value="F:16S rRNA (adenine(1518)-N(6)/adenine(1519)-N(6))-dimethyltransferase activity"/>
    <property type="evidence" value="ECO:0007669"/>
    <property type="project" value="UniProtKB-EC"/>
</dbReference>
<comment type="function">
    <text evidence="8">Specifically dimethylates two adjacent adenosines (A1518 and A1519) in the loop of a conserved hairpin near the 3'-end of 16S rRNA in the 30S particle. May play a critical role in biogenesis of 30S subunits.</text>
</comment>
<evidence type="ECO:0000256" key="4">
    <source>
        <dbReference type="ARBA" id="ARBA00022679"/>
    </source>
</evidence>
<dbReference type="AlphaFoldDB" id="A0A0R2K4N8"/>
<evidence type="ECO:0000256" key="8">
    <source>
        <dbReference type="HAMAP-Rule" id="MF_00607"/>
    </source>
</evidence>
<keyword evidence="1 8" id="KW-0963">Cytoplasm</keyword>
<dbReference type="STRING" id="89059.LAC1533_0732"/>
<dbReference type="GO" id="GO:0003723">
    <property type="term" value="F:RNA binding"/>
    <property type="evidence" value="ECO:0007669"/>
    <property type="project" value="UniProtKB-UniRule"/>
</dbReference>
<feature type="binding site" evidence="8 9">
    <location>
        <position position="106"/>
    </location>
    <ligand>
        <name>S-adenosyl-L-methionine</name>
        <dbReference type="ChEBI" id="CHEBI:59789"/>
    </ligand>
</feature>
<keyword evidence="2 8" id="KW-0698">rRNA processing</keyword>
<dbReference type="PROSITE" id="PS01131">
    <property type="entry name" value="RRNA_A_DIMETH"/>
    <property type="match status" value="1"/>
</dbReference>
<comment type="similarity">
    <text evidence="8">Belongs to the class I-like SAM-binding methyltransferase superfamily. rRNA adenine N(6)-methyltransferase family. RsmA subfamily.</text>
</comment>
<evidence type="ECO:0000256" key="5">
    <source>
        <dbReference type="ARBA" id="ARBA00022691"/>
    </source>
</evidence>
<protein>
    <recommendedName>
        <fullName evidence="8">Ribosomal RNA small subunit methyltransferase A</fullName>
        <ecNumber evidence="8">2.1.1.182</ecNumber>
    </recommendedName>
    <alternativeName>
        <fullName evidence="8">16S rRNA (adenine(1518)-N(6)/adenine(1519)-N(6))-dimethyltransferase</fullName>
    </alternativeName>
    <alternativeName>
        <fullName evidence="8">16S rRNA dimethyladenosine transferase</fullName>
    </alternativeName>
    <alternativeName>
        <fullName evidence="8">16S rRNA dimethylase</fullName>
    </alternativeName>
    <alternativeName>
        <fullName evidence="8">S-adenosylmethionine-6-N', N'-adenosyl(rRNA) dimethyltransferase</fullName>
    </alternativeName>
</protein>
<keyword evidence="3 8" id="KW-0489">Methyltransferase</keyword>
<keyword evidence="4 8" id="KW-0808">Transferase</keyword>
<dbReference type="EMBL" id="JQBK01000088">
    <property type="protein sequence ID" value="KRN81053.1"/>
    <property type="molecule type" value="Genomic_DNA"/>
</dbReference>
<evidence type="ECO:0000313" key="11">
    <source>
        <dbReference type="EMBL" id="KRN81053.1"/>
    </source>
</evidence>
<feature type="binding site" evidence="8 9">
    <location>
        <position position="60"/>
    </location>
    <ligand>
        <name>S-adenosyl-L-methionine</name>
        <dbReference type="ChEBI" id="CHEBI:59789"/>
    </ligand>
</feature>
<dbReference type="NCBIfam" id="TIGR00755">
    <property type="entry name" value="ksgA"/>
    <property type="match status" value="1"/>
</dbReference>
<dbReference type="InterPro" id="IPR001737">
    <property type="entry name" value="KsgA/Erm"/>
</dbReference>
<proteinExistence type="inferred from homology"/>
<dbReference type="SMART" id="SM00650">
    <property type="entry name" value="rADc"/>
    <property type="match status" value="1"/>
</dbReference>
<dbReference type="InterPro" id="IPR020596">
    <property type="entry name" value="rRNA_Ade_Mease_Trfase_CS"/>
</dbReference>
<dbReference type="PATRIC" id="fig|89059.3.peg.2277"/>
<feature type="binding site" evidence="8 9">
    <location>
        <position position="81"/>
    </location>
    <ligand>
        <name>S-adenosyl-L-methionine</name>
        <dbReference type="ChEBI" id="CHEBI:59789"/>
    </ligand>
</feature>
<feature type="binding site" evidence="8 9">
    <location>
        <position position="35"/>
    </location>
    <ligand>
        <name>S-adenosyl-L-methionine</name>
        <dbReference type="ChEBI" id="CHEBI:59789"/>
    </ligand>
</feature>
<dbReference type="InterPro" id="IPR023165">
    <property type="entry name" value="rRNA_Ade_diMease-like_C"/>
</dbReference>
<dbReference type="Proteomes" id="UP000051491">
    <property type="component" value="Unassembled WGS sequence"/>
</dbReference>
<evidence type="ECO:0000259" key="10">
    <source>
        <dbReference type="SMART" id="SM00650"/>
    </source>
</evidence>
<reference evidence="11 12" key="1">
    <citation type="journal article" date="2015" name="Genome Announc.">
        <title>Expanding the biotechnology potential of lactobacilli through comparative genomics of 213 strains and associated genera.</title>
        <authorList>
            <person name="Sun Z."/>
            <person name="Harris H.M."/>
            <person name="McCann A."/>
            <person name="Guo C."/>
            <person name="Argimon S."/>
            <person name="Zhang W."/>
            <person name="Yang X."/>
            <person name="Jeffery I.B."/>
            <person name="Cooney J.C."/>
            <person name="Kagawa T.F."/>
            <person name="Liu W."/>
            <person name="Song Y."/>
            <person name="Salvetti E."/>
            <person name="Wrobel A."/>
            <person name="Rasinkangas P."/>
            <person name="Parkhill J."/>
            <person name="Rea M.C."/>
            <person name="O'Sullivan O."/>
            <person name="Ritari J."/>
            <person name="Douillard F.P."/>
            <person name="Paul Ross R."/>
            <person name="Yang R."/>
            <person name="Briner A.E."/>
            <person name="Felis G.E."/>
            <person name="de Vos W.M."/>
            <person name="Barrangou R."/>
            <person name="Klaenhammer T.R."/>
            <person name="Caufield P.W."/>
            <person name="Cui Y."/>
            <person name="Zhang H."/>
            <person name="O'Toole P.W."/>
        </authorList>
    </citation>
    <scope>NUCLEOTIDE SEQUENCE [LARGE SCALE GENOMIC DNA]</scope>
    <source>
        <strain evidence="11 12">DSM 15353</strain>
    </source>
</reference>
<keyword evidence="5 8" id="KW-0949">S-adenosyl-L-methionine</keyword>
<dbReference type="CDD" id="cd02440">
    <property type="entry name" value="AdoMet_MTases"/>
    <property type="match status" value="1"/>
</dbReference>
<evidence type="ECO:0000256" key="6">
    <source>
        <dbReference type="ARBA" id="ARBA00022884"/>
    </source>
</evidence>
<dbReference type="HAMAP" id="MF_00607">
    <property type="entry name" value="16SrRNA_methyltr_A"/>
    <property type="match status" value="1"/>
</dbReference>
<dbReference type="InterPro" id="IPR029063">
    <property type="entry name" value="SAM-dependent_MTases_sf"/>
</dbReference>
<evidence type="ECO:0000256" key="7">
    <source>
        <dbReference type="ARBA" id="ARBA00049167"/>
    </source>
</evidence>
<dbReference type="PROSITE" id="PS51689">
    <property type="entry name" value="SAM_RNA_A_N6_MT"/>
    <property type="match status" value="1"/>
</dbReference>
<evidence type="ECO:0000256" key="1">
    <source>
        <dbReference type="ARBA" id="ARBA00022490"/>
    </source>
</evidence>
<feature type="domain" description="Ribosomal RNA adenine methylase transferase N-terminal" evidence="10">
    <location>
        <begin position="40"/>
        <end position="216"/>
    </location>
</feature>
<dbReference type="GO" id="GO:0052910">
    <property type="term" value="F:23S rRNA (adenine(2085)-N(6))-dimethyltransferase activity"/>
    <property type="evidence" value="ECO:0007669"/>
    <property type="project" value="UniProtKB-EC"/>
</dbReference>
<evidence type="ECO:0000256" key="9">
    <source>
        <dbReference type="PROSITE-ProRule" id="PRU01026"/>
    </source>
</evidence>
<dbReference type="InterPro" id="IPR011530">
    <property type="entry name" value="rRNA_adenine_dimethylase"/>
</dbReference>
<dbReference type="PANTHER" id="PTHR11727:SF7">
    <property type="entry name" value="DIMETHYLADENOSINE TRANSFERASE-RELATED"/>
    <property type="match status" value="1"/>
</dbReference>
<dbReference type="OrthoDB" id="9814755at2"/>
<comment type="catalytic activity">
    <reaction evidence="8">
        <text>adenosine(1518)/adenosine(1519) in 16S rRNA + 4 S-adenosyl-L-methionine = N(6)-dimethyladenosine(1518)/N(6)-dimethyladenosine(1519) in 16S rRNA + 4 S-adenosyl-L-homocysteine + 4 H(+)</text>
        <dbReference type="Rhea" id="RHEA:19609"/>
        <dbReference type="Rhea" id="RHEA-COMP:10232"/>
        <dbReference type="Rhea" id="RHEA-COMP:10233"/>
        <dbReference type="ChEBI" id="CHEBI:15378"/>
        <dbReference type="ChEBI" id="CHEBI:57856"/>
        <dbReference type="ChEBI" id="CHEBI:59789"/>
        <dbReference type="ChEBI" id="CHEBI:74411"/>
        <dbReference type="ChEBI" id="CHEBI:74493"/>
        <dbReference type="EC" id="2.1.1.182"/>
    </reaction>
</comment>
<name>A0A0R2K4N8_9LACO</name>
<comment type="subcellular location">
    <subcellularLocation>
        <location evidence="8">Cytoplasm</location>
    </subcellularLocation>
</comment>